<keyword evidence="3" id="KW-1185">Reference proteome</keyword>
<accession>A0A9N9ESK7</accession>
<dbReference type="InterPro" id="IPR049945">
    <property type="entry name" value="AAA_22"/>
</dbReference>
<organism evidence="2 3">
    <name type="scientific">Ambispora gerdemannii</name>
    <dbReference type="NCBI Taxonomy" id="144530"/>
    <lineage>
        <taxon>Eukaryota</taxon>
        <taxon>Fungi</taxon>
        <taxon>Fungi incertae sedis</taxon>
        <taxon>Mucoromycota</taxon>
        <taxon>Glomeromycotina</taxon>
        <taxon>Glomeromycetes</taxon>
        <taxon>Archaeosporales</taxon>
        <taxon>Ambisporaceae</taxon>
        <taxon>Ambispora</taxon>
    </lineage>
</organism>
<dbReference type="OrthoDB" id="511599at2759"/>
<dbReference type="Pfam" id="PF13401">
    <property type="entry name" value="AAA_22"/>
    <property type="match status" value="1"/>
</dbReference>
<gene>
    <name evidence="2" type="ORF">AGERDE_LOCUS12797</name>
</gene>
<evidence type="ECO:0000313" key="2">
    <source>
        <dbReference type="EMBL" id="CAG8684004.1"/>
    </source>
</evidence>
<dbReference type="Proteomes" id="UP000789831">
    <property type="component" value="Unassembled WGS sequence"/>
</dbReference>
<sequence>EKGLKKYWNSFKTVLASKKGLSTMGIGLVISYLYVTHESPGAQDRNMADVFKKGKIDQGVSPPISKKLVKRENLENVVKNILQFSLQNYFLISGEHGTGKTTLVQNAILSLQEPKGVIHFECPSDAKEFAKNLSKHLDYELYPFKLRDIIIMQLTTNAIRKADYYMKKYKRPIVLVLDQVDRIAKKDPEFLGMLQDFAKSGADRDTLVIVFIASEGSVPQIMKSRSAWSRASATFEVGDISDEEAVKFLQDSVKYLTGGRFALLKNVQELNRVDPKNLVEKFKEQTFTQIKRDLDTVDLPENHEFFIKLIEVDRIAIKKAKTIIPLDTIHKLVEANILKEHQDYTVSFHSRYIDTYFKE</sequence>
<feature type="domain" description="ORC1/DEAH AAA+ ATPase" evidence="1">
    <location>
        <begin position="89"/>
        <end position="215"/>
    </location>
</feature>
<dbReference type="SUPFAM" id="SSF52540">
    <property type="entry name" value="P-loop containing nucleoside triphosphate hydrolases"/>
    <property type="match status" value="1"/>
</dbReference>
<dbReference type="EMBL" id="CAJVPL010011413">
    <property type="protein sequence ID" value="CAG8684004.1"/>
    <property type="molecule type" value="Genomic_DNA"/>
</dbReference>
<proteinExistence type="predicted"/>
<dbReference type="GO" id="GO:0016887">
    <property type="term" value="F:ATP hydrolysis activity"/>
    <property type="evidence" value="ECO:0007669"/>
    <property type="project" value="InterPro"/>
</dbReference>
<evidence type="ECO:0000259" key="1">
    <source>
        <dbReference type="Pfam" id="PF13401"/>
    </source>
</evidence>
<protein>
    <submittedName>
        <fullName evidence="2">4047_t:CDS:1</fullName>
    </submittedName>
</protein>
<dbReference type="PANTHER" id="PTHR36168">
    <property type="entry name" value="CHROMOSOME 1, WHOLE GENOME SHOTGUN SEQUENCE"/>
    <property type="match status" value="1"/>
</dbReference>
<feature type="non-terminal residue" evidence="2">
    <location>
        <position position="359"/>
    </location>
</feature>
<feature type="non-terminal residue" evidence="2">
    <location>
        <position position="1"/>
    </location>
</feature>
<name>A0A9N9ESK7_9GLOM</name>
<dbReference type="Gene3D" id="3.40.50.300">
    <property type="entry name" value="P-loop containing nucleotide triphosphate hydrolases"/>
    <property type="match status" value="1"/>
</dbReference>
<dbReference type="InterPro" id="IPR027417">
    <property type="entry name" value="P-loop_NTPase"/>
</dbReference>
<evidence type="ECO:0000313" key="3">
    <source>
        <dbReference type="Proteomes" id="UP000789831"/>
    </source>
</evidence>
<comment type="caution">
    <text evidence="2">The sequence shown here is derived from an EMBL/GenBank/DDBJ whole genome shotgun (WGS) entry which is preliminary data.</text>
</comment>
<dbReference type="PANTHER" id="PTHR36168:SF1">
    <property type="entry name" value="ORC1-LIKE AAA ATPASE DOMAIN-CONTAINING PROTEIN"/>
    <property type="match status" value="1"/>
</dbReference>
<reference evidence="2" key="1">
    <citation type="submission" date="2021-06" db="EMBL/GenBank/DDBJ databases">
        <authorList>
            <person name="Kallberg Y."/>
            <person name="Tangrot J."/>
            <person name="Rosling A."/>
        </authorList>
    </citation>
    <scope>NUCLEOTIDE SEQUENCE</scope>
    <source>
        <strain evidence="2">MT106</strain>
    </source>
</reference>
<dbReference type="AlphaFoldDB" id="A0A9N9ESK7"/>